<protein>
    <recommendedName>
        <fullName evidence="1">KAP NTPase domain-containing protein</fullName>
    </recommendedName>
</protein>
<dbReference type="SUPFAM" id="SSF52540">
    <property type="entry name" value="P-loop containing nucleoside triphosphate hydrolases"/>
    <property type="match status" value="1"/>
</dbReference>
<proteinExistence type="predicted"/>
<keyword evidence="3" id="KW-1185">Reference proteome</keyword>
<sequence length="425" mass="49034">MRSIDLKPTDENIINTILTNSMGRNNGVYNFVRMLNSQYGSISIAVDGKWGSGKTFFIKQCKLVLDCLNDENDSSEKREILEAVTQGKTEKLSKISYKSVYFDAWKNDSNIDPIVSLSKSIATTTFNIKTKAKSVAFKAGEQLVRIAVEKIAKIDIGSILDIFQTEENTEAEFKKELASLIPKDGRLVIFIDELDRCRPVYAVKLLERVQHFFDNEKITFVFAVNLYELKNTIQKLYGSNFNGDRYLDRFFDFVMSIPELNLESYYQNIANSVNINTDFPEYYKELETKFDFSARERGHFENRVNTAISKALYKRENDLLLYGFQVIDFFVIPYLIALKMVDGKRYDDFISNDNGTDFINFLSVNKTFSNKKGTKDINQLKNEAQKLYESIFVEDNGYKKHISEVLSLVSNFSNYEDKDDESTKK</sequence>
<dbReference type="InterPro" id="IPR052754">
    <property type="entry name" value="NTPase_KAP_P-loop"/>
</dbReference>
<dbReference type="RefSeq" id="WP_109586021.1">
    <property type="nucleotide sequence ID" value="NZ_CP029477.1"/>
</dbReference>
<dbReference type="Pfam" id="PF07693">
    <property type="entry name" value="KAP_NTPase"/>
    <property type="match status" value="1"/>
</dbReference>
<gene>
    <name evidence="2" type="ORF">DKL58_02845</name>
</gene>
<feature type="domain" description="KAP NTPase" evidence="1">
    <location>
        <begin position="30"/>
        <end position="272"/>
    </location>
</feature>
<evidence type="ECO:0000259" key="1">
    <source>
        <dbReference type="Pfam" id="PF07693"/>
    </source>
</evidence>
<evidence type="ECO:0000313" key="3">
    <source>
        <dbReference type="Proteomes" id="UP000246036"/>
    </source>
</evidence>
<dbReference type="PANTHER" id="PTHR22674:SF6">
    <property type="entry name" value="NTPASE KAP FAMILY P-LOOP DOMAIN-CONTAINING PROTEIN 1"/>
    <property type="match status" value="1"/>
</dbReference>
<dbReference type="InterPro" id="IPR027417">
    <property type="entry name" value="P-loop_NTPase"/>
</dbReference>
<organism evidence="2 3">
    <name type="scientific">Lactobacillus kullabergensis</name>
    <dbReference type="NCBI Taxonomy" id="1218493"/>
    <lineage>
        <taxon>Bacteria</taxon>
        <taxon>Bacillati</taxon>
        <taxon>Bacillota</taxon>
        <taxon>Bacilli</taxon>
        <taxon>Lactobacillales</taxon>
        <taxon>Lactobacillaceae</taxon>
        <taxon>Lactobacillus</taxon>
    </lineage>
</organism>
<dbReference type="EMBL" id="CP029477">
    <property type="protein sequence ID" value="AWM74968.1"/>
    <property type="molecule type" value="Genomic_DNA"/>
</dbReference>
<dbReference type="InterPro" id="IPR011646">
    <property type="entry name" value="KAP_P-loop"/>
</dbReference>
<dbReference type="Proteomes" id="UP000246036">
    <property type="component" value="Chromosome"/>
</dbReference>
<dbReference type="Gene3D" id="3.40.50.300">
    <property type="entry name" value="P-loop containing nucleotide triphosphate hydrolases"/>
    <property type="match status" value="1"/>
</dbReference>
<evidence type="ECO:0000313" key="2">
    <source>
        <dbReference type="EMBL" id="AWM74968.1"/>
    </source>
</evidence>
<dbReference type="PANTHER" id="PTHR22674">
    <property type="entry name" value="NTPASE, KAP FAMILY P-LOOP DOMAIN-CONTAINING 1"/>
    <property type="match status" value="1"/>
</dbReference>
<reference evidence="2 3" key="1">
    <citation type="submission" date="2018-05" db="EMBL/GenBank/DDBJ databases">
        <title>Reference genomes for bee gut microbiota database.</title>
        <authorList>
            <person name="Ellegaard K.M."/>
        </authorList>
    </citation>
    <scope>NUCLEOTIDE SEQUENCE [LARGE SCALE GENOMIC DNA]</scope>
    <source>
        <strain evidence="2 3">ESL0186</strain>
    </source>
</reference>
<name>A0ABM6VZG0_9LACO</name>
<accession>A0ABM6VZG0</accession>